<dbReference type="EMBL" id="QWGR01000016">
    <property type="protein sequence ID" value="RIJ46264.1"/>
    <property type="molecule type" value="Genomic_DNA"/>
</dbReference>
<evidence type="ECO:0000259" key="1">
    <source>
        <dbReference type="PROSITE" id="PS51186"/>
    </source>
</evidence>
<name>A0A399STZ8_9BACT</name>
<dbReference type="AlphaFoldDB" id="A0A399STZ8"/>
<dbReference type="OrthoDB" id="1120671at2"/>
<keyword evidence="2" id="KW-0808">Transferase</keyword>
<dbReference type="PROSITE" id="PS51186">
    <property type="entry name" value="GNAT"/>
    <property type="match status" value="1"/>
</dbReference>
<dbReference type="Proteomes" id="UP000265926">
    <property type="component" value="Unassembled WGS sequence"/>
</dbReference>
<keyword evidence="3" id="KW-1185">Reference proteome</keyword>
<feature type="domain" description="N-acetyltransferase" evidence="1">
    <location>
        <begin position="139"/>
        <end position="275"/>
    </location>
</feature>
<dbReference type="SUPFAM" id="SSF55729">
    <property type="entry name" value="Acyl-CoA N-acyltransferases (Nat)"/>
    <property type="match status" value="1"/>
</dbReference>
<organism evidence="2 3">
    <name type="scientific">Maribellus luteus</name>
    <dbReference type="NCBI Taxonomy" id="2305463"/>
    <lineage>
        <taxon>Bacteria</taxon>
        <taxon>Pseudomonadati</taxon>
        <taxon>Bacteroidota</taxon>
        <taxon>Bacteroidia</taxon>
        <taxon>Marinilabiliales</taxon>
        <taxon>Prolixibacteraceae</taxon>
        <taxon>Maribellus</taxon>
    </lineage>
</organism>
<gene>
    <name evidence="2" type="ORF">D1614_20045</name>
</gene>
<dbReference type="InterPro" id="IPR000182">
    <property type="entry name" value="GNAT_dom"/>
</dbReference>
<dbReference type="Gene3D" id="3.40.630.30">
    <property type="match status" value="1"/>
</dbReference>
<evidence type="ECO:0000313" key="3">
    <source>
        <dbReference type="Proteomes" id="UP000265926"/>
    </source>
</evidence>
<protein>
    <submittedName>
        <fullName evidence="2">GNAT family N-acetyltransferase</fullName>
    </submittedName>
</protein>
<dbReference type="InterPro" id="IPR016181">
    <property type="entry name" value="Acyl_CoA_acyltransferase"/>
</dbReference>
<proteinExistence type="predicted"/>
<accession>A0A399STZ8</accession>
<evidence type="ECO:0000313" key="2">
    <source>
        <dbReference type="EMBL" id="RIJ46264.1"/>
    </source>
</evidence>
<dbReference type="RefSeq" id="WP_119439768.1">
    <property type="nucleotide sequence ID" value="NZ_QWGR01000016.1"/>
</dbReference>
<sequence length="275" mass="31194">MIELKKEKYSLLEAPLKEVKINHLFARSVIEKKVDGKVFVDHAEHPKSFYVVHPYGMSLLFGDSENKAFNSQLAEYCFNRQGARNSFEWMQAFPGSWDTTLPELFGDKLRAASDAGEAPGDCIELNTRVNFSFDHQKYLEFKRANINGQHEIRRTDAAVFEAMTGSVVPARFWNNADDFCQNGIGFSLFDCGRLATTAYSAFIFEKELELGMETIAEFRGKGFAQYACSALIDYCLENAYEPVWACKLSNTPSYRLAQKLGFVPALTLPYYRLAL</sequence>
<reference evidence="2 3" key="1">
    <citation type="submission" date="2018-08" db="EMBL/GenBank/DDBJ databases">
        <title>Pallidiluteibacterium maritimus gen. nov., sp. nov., isolated from coastal sediment.</title>
        <authorList>
            <person name="Zhou L.Y."/>
        </authorList>
    </citation>
    <scope>NUCLEOTIDE SEQUENCE [LARGE SCALE GENOMIC DNA]</scope>
    <source>
        <strain evidence="2 3">XSD2</strain>
    </source>
</reference>
<dbReference type="Pfam" id="PF12746">
    <property type="entry name" value="GNAT_acetyltran"/>
    <property type="match status" value="1"/>
</dbReference>
<comment type="caution">
    <text evidence="2">The sequence shown here is derived from an EMBL/GenBank/DDBJ whole genome shotgun (WGS) entry which is preliminary data.</text>
</comment>
<dbReference type="PANTHER" id="PTHR31143">
    <property type="match status" value="1"/>
</dbReference>
<dbReference type="PANTHER" id="PTHR31143:SF2">
    <property type="entry name" value="FR47-LIKE DOMAIN-CONTAINING PROTEIN-RELATED"/>
    <property type="match status" value="1"/>
</dbReference>
<dbReference type="GO" id="GO:0016747">
    <property type="term" value="F:acyltransferase activity, transferring groups other than amino-acyl groups"/>
    <property type="evidence" value="ECO:0007669"/>
    <property type="project" value="InterPro"/>
</dbReference>
<dbReference type="InterPro" id="IPR027365">
    <property type="entry name" value="GNAT_acetyltra_YdfB-like"/>
</dbReference>